<feature type="compositionally biased region" description="Basic and acidic residues" evidence="1">
    <location>
        <begin position="440"/>
        <end position="458"/>
    </location>
</feature>
<sequence length="484" mass="55264">MERRITSSPDRALPTLREMFKAHVSTFRPHSSTKSSRQHQQQQLQRQQPRGTQHHHPHLFEYPHQQATTQATEPFWHQHPYWTQHQLHYYPELGSYFDQPLYTTETINQQPVVIGYGNGSKFREFHQQNRNASEPLARNQTTGPKVDVFSGDELIRSIPLRILTRFSDAGRRSFTGPEQPRATQPTFSKNTSTLSPSKVDSISDWADNVNEATEASIAAGPGTNMSHSARQNPHSSKQDTVAAPRSLAFAKPCIQKRTLQLKLDVVEMPSKSALLSAIKWMEDNELSDKSLIDYAPSQLENIRLDDLIDLYQAALAFELRPWGKAMRVEKEICNRVSRGRLEISAFKRLSRWLPANDTVIARCINTMEHYREKRAYSDAEIEEVTTFLQQRGNEPLDDAFTKIIDQWRVRREARGRRQRRERVRSNAAGAKNGGFTERVGVTKETEAKQAIDNDEHPTPRRRNRRAQKAKGKAKKGAGVPGASS</sequence>
<feature type="compositionally biased region" description="Polar residues" evidence="1">
    <location>
        <begin position="181"/>
        <end position="200"/>
    </location>
</feature>
<evidence type="ECO:0000256" key="1">
    <source>
        <dbReference type="SAM" id="MobiDB-lite"/>
    </source>
</evidence>
<name>N1PQ13_DOTSN</name>
<organism evidence="2 3">
    <name type="scientific">Dothistroma septosporum (strain NZE10 / CBS 128990)</name>
    <name type="common">Red band needle blight fungus</name>
    <name type="synonym">Mycosphaerella pini</name>
    <dbReference type="NCBI Taxonomy" id="675120"/>
    <lineage>
        <taxon>Eukaryota</taxon>
        <taxon>Fungi</taxon>
        <taxon>Dikarya</taxon>
        <taxon>Ascomycota</taxon>
        <taxon>Pezizomycotina</taxon>
        <taxon>Dothideomycetes</taxon>
        <taxon>Dothideomycetidae</taxon>
        <taxon>Mycosphaerellales</taxon>
        <taxon>Mycosphaerellaceae</taxon>
        <taxon>Dothistroma</taxon>
    </lineage>
</organism>
<protein>
    <submittedName>
        <fullName evidence="2">Uncharacterized protein</fullName>
    </submittedName>
</protein>
<feature type="compositionally biased region" description="Low complexity" evidence="1">
    <location>
        <begin position="38"/>
        <end position="51"/>
    </location>
</feature>
<evidence type="ECO:0000313" key="3">
    <source>
        <dbReference type="Proteomes" id="UP000016933"/>
    </source>
</evidence>
<keyword evidence="3" id="KW-1185">Reference proteome</keyword>
<feature type="compositionally biased region" description="Basic residues" evidence="1">
    <location>
        <begin position="459"/>
        <end position="475"/>
    </location>
</feature>
<gene>
    <name evidence="2" type="ORF">DOTSEDRAFT_87825</name>
</gene>
<dbReference type="AlphaFoldDB" id="N1PQ13"/>
<proteinExistence type="predicted"/>
<feature type="region of interest" description="Disordered" evidence="1">
    <location>
        <begin position="170"/>
        <end position="200"/>
    </location>
</feature>
<reference evidence="3" key="1">
    <citation type="journal article" date="2012" name="PLoS Genet.">
        <title>The genomes of the fungal plant pathogens Cladosporium fulvum and Dothistroma septosporum reveal adaptation to different hosts and lifestyles but also signatures of common ancestry.</title>
        <authorList>
            <person name="de Wit P.J.G.M."/>
            <person name="van der Burgt A."/>
            <person name="Oekmen B."/>
            <person name="Stergiopoulos I."/>
            <person name="Abd-Elsalam K.A."/>
            <person name="Aerts A.L."/>
            <person name="Bahkali A.H."/>
            <person name="Beenen H.G."/>
            <person name="Chettri P."/>
            <person name="Cox M.P."/>
            <person name="Datema E."/>
            <person name="de Vries R.P."/>
            <person name="Dhillon B."/>
            <person name="Ganley A.R."/>
            <person name="Griffiths S.A."/>
            <person name="Guo Y."/>
            <person name="Hamelin R.C."/>
            <person name="Henrissat B."/>
            <person name="Kabir M.S."/>
            <person name="Jashni M.K."/>
            <person name="Kema G."/>
            <person name="Klaubauf S."/>
            <person name="Lapidus A."/>
            <person name="Levasseur A."/>
            <person name="Lindquist E."/>
            <person name="Mehrabi R."/>
            <person name="Ohm R.A."/>
            <person name="Owen T.J."/>
            <person name="Salamov A."/>
            <person name="Schwelm A."/>
            <person name="Schijlen E."/>
            <person name="Sun H."/>
            <person name="van den Burg H.A."/>
            <person name="van Ham R.C.H.J."/>
            <person name="Zhang S."/>
            <person name="Goodwin S.B."/>
            <person name="Grigoriev I.V."/>
            <person name="Collemare J."/>
            <person name="Bradshaw R.E."/>
        </authorList>
    </citation>
    <scope>NUCLEOTIDE SEQUENCE [LARGE SCALE GENOMIC DNA]</scope>
    <source>
        <strain evidence="3">NZE10 / CBS 128990</strain>
    </source>
</reference>
<feature type="compositionally biased region" description="Polar residues" evidence="1">
    <location>
        <begin position="223"/>
        <end position="239"/>
    </location>
</feature>
<dbReference type="Proteomes" id="UP000016933">
    <property type="component" value="Unassembled WGS sequence"/>
</dbReference>
<accession>N1PQ13</accession>
<evidence type="ECO:0000313" key="2">
    <source>
        <dbReference type="EMBL" id="EME45482.1"/>
    </source>
</evidence>
<dbReference type="EMBL" id="KB446538">
    <property type="protein sequence ID" value="EME45482.1"/>
    <property type="molecule type" value="Genomic_DNA"/>
</dbReference>
<dbReference type="OrthoDB" id="444135at2759"/>
<reference evidence="2 3" key="2">
    <citation type="journal article" date="2012" name="PLoS Pathog.">
        <title>Diverse lifestyles and strategies of plant pathogenesis encoded in the genomes of eighteen Dothideomycetes fungi.</title>
        <authorList>
            <person name="Ohm R.A."/>
            <person name="Feau N."/>
            <person name="Henrissat B."/>
            <person name="Schoch C.L."/>
            <person name="Horwitz B.A."/>
            <person name="Barry K.W."/>
            <person name="Condon B.J."/>
            <person name="Copeland A.C."/>
            <person name="Dhillon B."/>
            <person name="Glaser F."/>
            <person name="Hesse C.N."/>
            <person name="Kosti I."/>
            <person name="LaButti K."/>
            <person name="Lindquist E.A."/>
            <person name="Lucas S."/>
            <person name="Salamov A.A."/>
            <person name="Bradshaw R.E."/>
            <person name="Ciuffetti L."/>
            <person name="Hamelin R.C."/>
            <person name="Kema G.H.J."/>
            <person name="Lawrence C."/>
            <person name="Scott J.A."/>
            <person name="Spatafora J.W."/>
            <person name="Turgeon B.G."/>
            <person name="de Wit P.J.G.M."/>
            <person name="Zhong S."/>
            <person name="Goodwin S.B."/>
            <person name="Grigoriev I.V."/>
        </authorList>
    </citation>
    <scope>NUCLEOTIDE SEQUENCE [LARGE SCALE GENOMIC DNA]</scope>
    <source>
        <strain evidence="3">NZE10 / CBS 128990</strain>
    </source>
</reference>
<feature type="region of interest" description="Disordered" evidence="1">
    <location>
        <begin position="414"/>
        <end position="484"/>
    </location>
</feature>
<feature type="region of interest" description="Disordered" evidence="1">
    <location>
        <begin position="25"/>
        <end position="57"/>
    </location>
</feature>
<feature type="region of interest" description="Disordered" evidence="1">
    <location>
        <begin position="217"/>
        <end position="242"/>
    </location>
</feature>
<dbReference type="HOGENOM" id="CLU_563845_0_0_1"/>